<sequence>MKIAIVTDSTAVLKEETKNSDCLRVVTVPLIIDGVEQNDLAPAEYYEKLKHTKNFPSTAQPSIGEMANIYESLAQEGYDEVISIHISSGISGFCNTLKANIDDLSPIPVHIFDSLSTSLPMGAMVDSAVEKAKTGEDAASILDWLEKMRIAQCIYLVVDDLQHLVRTGRLSNGTALIGSLLQIKPILKFDEEGKIVLFKKVRTAKKAYKEAIDLVLEELELYKMKGWVPEIGIAHTNIEDRAADYAKILEEKTGYPVRIVDLGNVIGTHTGEKTLGFGIMRKA</sequence>
<dbReference type="InterPro" id="IPR050270">
    <property type="entry name" value="DegV_domain_contain"/>
</dbReference>
<dbReference type="PANTHER" id="PTHR33434:SF2">
    <property type="entry name" value="FATTY ACID-BINDING PROTEIN TM_1468"/>
    <property type="match status" value="1"/>
</dbReference>
<protein>
    <submittedName>
        <fullName evidence="3">DegV family protein</fullName>
    </submittedName>
</protein>
<dbReference type="Gene3D" id="3.30.1180.10">
    <property type="match status" value="1"/>
</dbReference>
<evidence type="ECO:0000313" key="3">
    <source>
        <dbReference type="EMBL" id="EKU27702.1"/>
    </source>
</evidence>
<dbReference type="InterPro" id="IPR003797">
    <property type="entry name" value="DegV"/>
</dbReference>
<dbReference type="PROSITE" id="PS51482">
    <property type="entry name" value="DEGV"/>
    <property type="match status" value="1"/>
</dbReference>
<dbReference type="NCBIfam" id="TIGR00762">
    <property type="entry name" value="DegV"/>
    <property type="match status" value="1"/>
</dbReference>
<dbReference type="OrthoDB" id="9775494at2"/>
<accession>K8ZCD3</accession>
<evidence type="ECO:0000313" key="4">
    <source>
        <dbReference type="Proteomes" id="UP000016057"/>
    </source>
</evidence>
<gene>
    <name evidence="3" type="ORF">C683_0483</name>
</gene>
<dbReference type="PANTHER" id="PTHR33434">
    <property type="entry name" value="DEGV DOMAIN-CONTAINING PROTEIN DR_1986-RELATED"/>
    <property type="match status" value="1"/>
</dbReference>
<dbReference type="AlphaFoldDB" id="K8ZCD3"/>
<dbReference type="PATRIC" id="fig|1234409.3.peg.451"/>
<dbReference type="Proteomes" id="UP000016057">
    <property type="component" value="Unassembled WGS sequence"/>
</dbReference>
<dbReference type="STRING" id="1234409.C683_0483"/>
<dbReference type="EMBL" id="AMYT01000011">
    <property type="protein sequence ID" value="EKU27702.1"/>
    <property type="molecule type" value="Genomic_DNA"/>
</dbReference>
<organism evidence="3 4">
    <name type="scientific">Catellicoccus marimammalium M35/04/3</name>
    <dbReference type="NCBI Taxonomy" id="1234409"/>
    <lineage>
        <taxon>Bacteria</taxon>
        <taxon>Bacillati</taxon>
        <taxon>Bacillota</taxon>
        <taxon>Bacilli</taxon>
        <taxon>Lactobacillales</taxon>
        <taxon>Enterococcaceae</taxon>
        <taxon>Catellicoccus</taxon>
    </lineage>
</organism>
<keyword evidence="4" id="KW-1185">Reference proteome</keyword>
<dbReference type="SUPFAM" id="SSF82549">
    <property type="entry name" value="DAK1/DegV-like"/>
    <property type="match status" value="1"/>
</dbReference>
<dbReference type="Pfam" id="PF02645">
    <property type="entry name" value="DegV"/>
    <property type="match status" value="1"/>
</dbReference>
<reference evidence="3 4" key="1">
    <citation type="journal article" date="2013" name="Genome Announc.">
        <title>Draft Genome Sequence of Catellicoccus marimammalium, a Novel Species Commonly Found in Gull Feces.</title>
        <authorList>
            <person name="Weigand M.R."/>
            <person name="Ryu H."/>
            <person name="Bozcek L."/>
            <person name="Konstantinidis K.T."/>
            <person name="Santo Domingo J.W."/>
        </authorList>
    </citation>
    <scope>NUCLEOTIDE SEQUENCE [LARGE SCALE GENOMIC DNA]</scope>
    <source>
        <strain evidence="3 4">M35/04/3</strain>
    </source>
</reference>
<dbReference type="GO" id="GO:0008289">
    <property type="term" value="F:lipid binding"/>
    <property type="evidence" value="ECO:0007669"/>
    <property type="project" value="UniProtKB-KW"/>
</dbReference>
<dbReference type="Gene3D" id="3.40.50.10170">
    <property type="match status" value="1"/>
</dbReference>
<name>K8ZCD3_9ENTE</name>
<keyword evidence="2" id="KW-0446">Lipid-binding</keyword>
<dbReference type="eggNOG" id="COG1307">
    <property type="taxonomic scope" value="Bacteria"/>
</dbReference>
<proteinExistence type="predicted"/>
<evidence type="ECO:0000256" key="2">
    <source>
        <dbReference type="ARBA" id="ARBA00023121"/>
    </source>
</evidence>
<dbReference type="RefSeq" id="WP_009489294.1">
    <property type="nucleotide sequence ID" value="NZ_AMYT01000011.1"/>
</dbReference>
<comment type="function">
    <text evidence="1">May bind long-chain fatty acids, such as palmitate, and may play a role in lipid transport or fatty acid metabolism.</text>
</comment>
<evidence type="ECO:0000256" key="1">
    <source>
        <dbReference type="ARBA" id="ARBA00003238"/>
    </source>
</evidence>
<dbReference type="InterPro" id="IPR043168">
    <property type="entry name" value="DegV_C"/>
</dbReference>
<comment type="caution">
    <text evidence="3">The sequence shown here is derived from an EMBL/GenBank/DDBJ whole genome shotgun (WGS) entry which is preliminary data.</text>
</comment>